<organism evidence="4 5">
    <name type="scientific">Brevifollis gellanilyticus</name>
    <dbReference type="NCBI Taxonomy" id="748831"/>
    <lineage>
        <taxon>Bacteria</taxon>
        <taxon>Pseudomonadati</taxon>
        <taxon>Verrucomicrobiota</taxon>
        <taxon>Verrucomicrobiia</taxon>
        <taxon>Verrucomicrobiales</taxon>
        <taxon>Verrucomicrobiaceae</taxon>
    </lineage>
</organism>
<accession>A0A512MGD7</accession>
<evidence type="ECO:0000313" key="4">
    <source>
        <dbReference type="EMBL" id="GEP45807.1"/>
    </source>
</evidence>
<feature type="chain" id="PRO_5021974901" description="ThuA-like domain-containing protein" evidence="2">
    <location>
        <begin position="20"/>
        <end position="304"/>
    </location>
</feature>
<feature type="domain" description="ThuA-like" evidence="3">
    <location>
        <begin position="23"/>
        <end position="263"/>
    </location>
</feature>
<dbReference type="Proteomes" id="UP000321577">
    <property type="component" value="Unassembled WGS sequence"/>
</dbReference>
<dbReference type="InterPro" id="IPR029062">
    <property type="entry name" value="Class_I_gatase-like"/>
</dbReference>
<proteinExistence type="predicted"/>
<evidence type="ECO:0000256" key="1">
    <source>
        <dbReference type="SAM" id="MobiDB-lite"/>
    </source>
</evidence>
<evidence type="ECO:0000259" key="3">
    <source>
        <dbReference type="Pfam" id="PF06283"/>
    </source>
</evidence>
<evidence type="ECO:0000256" key="2">
    <source>
        <dbReference type="SAM" id="SignalP"/>
    </source>
</evidence>
<dbReference type="Pfam" id="PF06283">
    <property type="entry name" value="ThuA"/>
    <property type="match status" value="1"/>
</dbReference>
<dbReference type="InterPro" id="IPR029010">
    <property type="entry name" value="ThuA-like"/>
</dbReference>
<dbReference type="RefSeq" id="WP_146855039.1">
    <property type="nucleotide sequence ID" value="NZ_BKAG01000059.1"/>
</dbReference>
<feature type="signal peptide" evidence="2">
    <location>
        <begin position="1"/>
        <end position="19"/>
    </location>
</feature>
<dbReference type="AlphaFoldDB" id="A0A512MGD7"/>
<keyword evidence="5" id="KW-1185">Reference proteome</keyword>
<protein>
    <recommendedName>
        <fullName evidence="3">ThuA-like domain-containing protein</fullName>
    </recommendedName>
</protein>
<dbReference type="EMBL" id="BKAG01000059">
    <property type="protein sequence ID" value="GEP45807.1"/>
    <property type="molecule type" value="Genomic_DNA"/>
</dbReference>
<dbReference type="Gene3D" id="3.40.50.880">
    <property type="match status" value="1"/>
</dbReference>
<evidence type="ECO:0000313" key="5">
    <source>
        <dbReference type="Proteomes" id="UP000321577"/>
    </source>
</evidence>
<dbReference type="SUPFAM" id="SSF52317">
    <property type="entry name" value="Class I glutamine amidotransferase-like"/>
    <property type="match status" value="1"/>
</dbReference>
<comment type="caution">
    <text evidence="4">The sequence shown here is derived from an EMBL/GenBank/DDBJ whole genome shotgun (WGS) entry which is preliminary data.</text>
</comment>
<dbReference type="OrthoDB" id="109511at2"/>
<dbReference type="PANTHER" id="PTHR40469:SF2">
    <property type="entry name" value="GALACTOSE-BINDING DOMAIN-LIKE SUPERFAMILY PROTEIN"/>
    <property type="match status" value="1"/>
</dbReference>
<gene>
    <name evidence="4" type="ORF">BGE01nite_50980</name>
</gene>
<feature type="region of interest" description="Disordered" evidence="1">
    <location>
        <begin position="274"/>
        <end position="304"/>
    </location>
</feature>
<name>A0A512MGD7_9BACT</name>
<dbReference type="PANTHER" id="PTHR40469">
    <property type="entry name" value="SECRETED GLYCOSYL HYDROLASE"/>
    <property type="match status" value="1"/>
</dbReference>
<sequence length="304" mass="33226">MRPIPCLFAIAALSTSALADPLKVLIVDGQNNHKWDITTPVLKDALEGSGAFKVEVSTTPAKGAPADAWKAWHPKFSDYAAVVSNYNGEPWPTDVRAEFDTYVKAGGGFVSVHAANNSFPDWKEYNQMIGVGGWGGRNEKSGPWIYVKEGKLYRNTGEGSGGAHGPQHEFVVEISDVDHPITRGLPKRWMHCKDELYSRLRGPAEHIQILSSSKSDLTAEQEPNLMVIDYGKGRVFHTTLGHADYSMLDRGFYETLQRGTEWAATGDVKATADVPADFPTESKTSVIQLAGHPKQEPPAPKPAK</sequence>
<reference evidence="4 5" key="1">
    <citation type="submission" date="2019-07" db="EMBL/GenBank/DDBJ databases">
        <title>Whole genome shotgun sequence of Brevifollis gellanilyticus NBRC 108608.</title>
        <authorList>
            <person name="Hosoyama A."/>
            <person name="Uohara A."/>
            <person name="Ohji S."/>
            <person name="Ichikawa N."/>
        </authorList>
    </citation>
    <scope>NUCLEOTIDE SEQUENCE [LARGE SCALE GENOMIC DNA]</scope>
    <source>
        <strain evidence="4 5">NBRC 108608</strain>
    </source>
</reference>
<keyword evidence="2" id="KW-0732">Signal</keyword>